<proteinExistence type="predicted"/>
<feature type="region of interest" description="Disordered" evidence="1">
    <location>
        <begin position="558"/>
        <end position="577"/>
    </location>
</feature>
<name>A0A812SRA4_9DINO</name>
<keyword evidence="3" id="KW-1185">Reference proteome</keyword>
<dbReference type="EMBL" id="CAJNJA010022362">
    <property type="protein sequence ID" value="CAE7491431.1"/>
    <property type="molecule type" value="Genomic_DNA"/>
</dbReference>
<dbReference type="OrthoDB" id="419088at2759"/>
<evidence type="ECO:0000313" key="2">
    <source>
        <dbReference type="EMBL" id="CAE7491431.1"/>
    </source>
</evidence>
<evidence type="ECO:0000313" key="3">
    <source>
        <dbReference type="Proteomes" id="UP000601435"/>
    </source>
</evidence>
<protein>
    <submittedName>
        <fullName evidence="2">Uncharacterized protein</fullName>
    </submittedName>
</protein>
<evidence type="ECO:0000256" key="1">
    <source>
        <dbReference type="SAM" id="MobiDB-lite"/>
    </source>
</evidence>
<organism evidence="2 3">
    <name type="scientific">Symbiodinium necroappetens</name>
    <dbReference type="NCBI Taxonomy" id="1628268"/>
    <lineage>
        <taxon>Eukaryota</taxon>
        <taxon>Sar</taxon>
        <taxon>Alveolata</taxon>
        <taxon>Dinophyceae</taxon>
        <taxon>Suessiales</taxon>
        <taxon>Symbiodiniaceae</taxon>
        <taxon>Symbiodinium</taxon>
    </lineage>
</organism>
<comment type="caution">
    <text evidence="2">The sequence shown here is derived from an EMBL/GenBank/DDBJ whole genome shotgun (WGS) entry which is preliminary data.</text>
</comment>
<dbReference type="AlphaFoldDB" id="A0A812SRA4"/>
<feature type="region of interest" description="Disordered" evidence="1">
    <location>
        <begin position="248"/>
        <end position="280"/>
    </location>
</feature>
<accession>A0A812SRA4</accession>
<gene>
    <name evidence="2" type="ORF">SNEC2469_LOCUS13982</name>
</gene>
<reference evidence="2" key="1">
    <citation type="submission" date="2021-02" db="EMBL/GenBank/DDBJ databases">
        <authorList>
            <person name="Dougan E. K."/>
            <person name="Rhodes N."/>
            <person name="Thang M."/>
            <person name="Chan C."/>
        </authorList>
    </citation>
    <scope>NUCLEOTIDE SEQUENCE</scope>
</reference>
<dbReference type="Proteomes" id="UP000601435">
    <property type="component" value="Unassembled WGS sequence"/>
</dbReference>
<sequence>MSPNDFVMKTSPTRAEKICGALLHRGLPEPDDPADPNLLPLLSYVFGKTGELACKRGELDRASLVLKWTKTIAMNNISFEQADPKYGVMARALHLAAIDFKKAEGTLNNTFKDFEKYVKIITDLAEKKRGQVEEMDENKLPRLLQKINDWAEEKIKQKKDMVTQDENRLQQSQTSFADALVDLLDAVEEAHYSRLGVEDESTVTGDLEAQLQALMLEAQGADSGAGSGTSLPGPKKSETLLAVKEEATGTAATEVPAEDLPATSTPARSEAKMSPGPEAANKIVLSEDAAAKEAKRLQHNARVTFDRRLKSGDCPDAILEKVKTFQNQPNRLKLLQGLFHDWFSHGMDFLKTSVYQEAQRRVTDEAKGKSVMQSFKYLKEKFGRRNAERIRDRKKDLEAKRDSIAANSSTTGFKANAQLDSDATSALAPMLSGMVHQPLANRGGEKQPVKKTNPHALTKKLNTKIQAVASRLTEIIVWDSKVHESEPQKTKDGFVEQLELKKTEMEKLKSSMEQLYSSLCSIEDKDLSGEQQKAVNDSMQAADALGNSLTGTVKPMKVSLEPPKVAKAKAKGRDLTRSRSSPMFNYLMRAVGRGASFTSARDTLQAMNQD</sequence>